<name>A0A2J6RFK7_HYAVF</name>
<dbReference type="EMBL" id="KZ613949">
    <property type="protein sequence ID" value="PMD37288.1"/>
    <property type="molecule type" value="Genomic_DNA"/>
</dbReference>
<keyword evidence="2" id="KW-1185">Reference proteome</keyword>
<gene>
    <name evidence="1" type="ORF">L207DRAFT_545681</name>
</gene>
<evidence type="ECO:0000313" key="1">
    <source>
        <dbReference type="EMBL" id="PMD37288.1"/>
    </source>
</evidence>
<dbReference type="AlphaFoldDB" id="A0A2J6RFK7"/>
<dbReference type="OrthoDB" id="4156714at2759"/>
<dbReference type="Proteomes" id="UP000235786">
    <property type="component" value="Unassembled WGS sequence"/>
</dbReference>
<protein>
    <submittedName>
        <fullName evidence="1">Uncharacterized protein</fullName>
    </submittedName>
</protein>
<reference evidence="1 2" key="1">
    <citation type="submission" date="2016-04" db="EMBL/GenBank/DDBJ databases">
        <title>A degradative enzymes factory behind the ericoid mycorrhizal symbiosis.</title>
        <authorList>
            <consortium name="DOE Joint Genome Institute"/>
            <person name="Martino E."/>
            <person name="Morin E."/>
            <person name="Grelet G."/>
            <person name="Kuo A."/>
            <person name="Kohler A."/>
            <person name="Daghino S."/>
            <person name="Barry K."/>
            <person name="Choi C."/>
            <person name="Cichocki N."/>
            <person name="Clum A."/>
            <person name="Copeland A."/>
            <person name="Hainaut M."/>
            <person name="Haridas S."/>
            <person name="Labutti K."/>
            <person name="Lindquist E."/>
            <person name="Lipzen A."/>
            <person name="Khouja H.-R."/>
            <person name="Murat C."/>
            <person name="Ohm R."/>
            <person name="Olson A."/>
            <person name="Spatafora J."/>
            <person name="Veneault-Fourrey C."/>
            <person name="Henrissat B."/>
            <person name="Grigoriev I."/>
            <person name="Martin F."/>
            <person name="Perotto S."/>
        </authorList>
    </citation>
    <scope>NUCLEOTIDE SEQUENCE [LARGE SCALE GENOMIC DNA]</scope>
    <source>
        <strain evidence="1 2">F</strain>
    </source>
</reference>
<evidence type="ECO:0000313" key="2">
    <source>
        <dbReference type="Proteomes" id="UP000235786"/>
    </source>
</evidence>
<proteinExistence type="predicted"/>
<sequence>MSNDSEKIQLLVDHREKMEHANRHLLRDQEHKQLEFQAVIDSLMSERDLAQESYEGLIRKQQEESFKKMSTGRWRPMADREVVEELSRIKDDMRDWARNMSVTSMDVLKNLELSEYTKLLESLSSVVVLENGNLPEGLSTSKSPALLLNAFLAHHLYLAVFRDAFFFLQGAQGSTSNGLVGGGDLFRDMYRKALEVNEKDAHFWRSQTLRLLHPALESNFTGGERGNSRAAEQAIASMSDGHASSFFEIYVDAGKLSYRLWTQRTTMKIWTLKDMGPRGFDADNQYLKPHPSVKYDEHDDQLKGKLITLIVHPLVEAFGKDDGKDYNYDKSRIWASAEVWLNSK</sequence>
<accession>A0A2J6RFK7</accession>
<organism evidence="1 2">
    <name type="scientific">Hyaloscypha variabilis (strain UAMH 11265 / GT02V1 / F)</name>
    <name type="common">Meliniomyces variabilis</name>
    <dbReference type="NCBI Taxonomy" id="1149755"/>
    <lineage>
        <taxon>Eukaryota</taxon>
        <taxon>Fungi</taxon>
        <taxon>Dikarya</taxon>
        <taxon>Ascomycota</taxon>
        <taxon>Pezizomycotina</taxon>
        <taxon>Leotiomycetes</taxon>
        <taxon>Helotiales</taxon>
        <taxon>Hyaloscyphaceae</taxon>
        <taxon>Hyaloscypha</taxon>
        <taxon>Hyaloscypha variabilis</taxon>
    </lineage>
</organism>